<name>A0AAX4HVS4_9PEZI</name>
<dbReference type="GeneID" id="87936656"/>
<protein>
    <submittedName>
        <fullName evidence="2">Uncharacterized protein</fullName>
    </submittedName>
</protein>
<reference evidence="3" key="1">
    <citation type="journal article" date="2023" name="bioRxiv">
        <title>Complete genome of the Medicago anthracnose fungus, Colletotrichum destructivum, reveals a mini-chromosome-like region within a core chromosome.</title>
        <authorList>
            <person name="Lapalu N."/>
            <person name="Simon A."/>
            <person name="Lu A."/>
            <person name="Plaumann P.-L."/>
            <person name="Amselem J."/>
            <person name="Pigne S."/>
            <person name="Auger A."/>
            <person name="Koch C."/>
            <person name="Dallery J.-F."/>
            <person name="O'Connell R.J."/>
        </authorList>
    </citation>
    <scope>NUCLEOTIDE SEQUENCE [LARGE SCALE GENOMIC DNA]</scope>
    <source>
        <strain evidence="3">CBS 520.97</strain>
    </source>
</reference>
<feature type="compositionally biased region" description="Polar residues" evidence="1">
    <location>
        <begin position="480"/>
        <end position="495"/>
    </location>
</feature>
<feature type="region of interest" description="Disordered" evidence="1">
    <location>
        <begin position="100"/>
        <end position="166"/>
    </location>
</feature>
<dbReference type="AlphaFoldDB" id="A0AAX4HVS4"/>
<feature type="compositionally biased region" description="Polar residues" evidence="1">
    <location>
        <begin position="360"/>
        <end position="382"/>
    </location>
</feature>
<keyword evidence="3" id="KW-1185">Reference proteome</keyword>
<feature type="compositionally biased region" description="Polar residues" evidence="1">
    <location>
        <begin position="104"/>
        <end position="139"/>
    </location>
</feature>
<dbReference type="EMBL" id="CP137305">
    <property type="protein sequence ID" value="WQF75139.1"/>
    <property type="molecule type" value="Genomic_DNA"/>
</dbReference>
<evidence type="ECO:0000256" key="1">
    <source>
        <dbReference type="SAM" id="MobiDB-lite"/>
    </source>
</evidence>
<accession>A0AAX4HVS4</accession>
<feature type="region of interest" description="Disordered" evidence="1">
    <location>
        <begin position="311"/>
        <end position="389"/>
    </location>
</feature>
<evidence type="ECO:0000313" key="2">
    <source>
        <dbReference type="EMBL" id="WQF75139.1"/>
    </source>
</evidence>
<dbReference type="Proteomes" id="UP001322277">
    <property type="component" value="Chromosome 1"/>
</dbReference>
<feature type="compositionally biased region" description="Polar residues" evidence="1">
    <location>
        <begin position="330"/>
        <end position="346"/>
    </location>
</feature>
<feature type="compositionally biased region" description="Low complexity" evidence="1">
    <location>
        <begin position="347"/>
        <end position="359"/>
    </location>
</feature>
<gene>
    <name evidence="2" type="ORF">CDEST_00153</name>
</gene>
<feature type="region of interest" description="Disordered" evidence="1">
    <location>
        <begin position="26"/>
        <end position="79"/>
    </location>
</feature>
<proteinExistence type="predicted"/>
<feature type="region of interest" description="Disordered" evidence="1">
    <location>
        <begin position="415"/>
        <end position="495"/>
    </location>
</feature>
<sequence length="495" mass="52276">MSWNGYIPYKIPYTGVAGTANFVPGAAAHPPAPQDTNAQGTTQQPVVADEPVAASTSRSKGKKVATNATASPPQDPVPARFASAGAAAASGGIAIVPGGLGADSPSSSEIAAVSGQGQMSGRQNGRNQESQTSQPSTNRLPFGIDGQGDEGIPSSPTTMTMSAQRRADRALPVVAQELVAARAENQRLRDCNQALRSSSSETPMLRQIINSLQNTNYQLHTQAQSLFTQMSSIQQQAQAFAQQRQVLQTQLGDSIATLNELTSLVIHLQCVIRNMNPDIFVMFPEDIQGLLTDIHEEWKWQEYCRMMLEEEMGNTSQSSGSSTIQTQNSHQGHTESQASYSGPANVTSSESANGSSTNSDTLASDNASAGSSNRNIASTAAGPSTEPAVSWDDNFADYLDEEFLAQMFTGHTLNAPSNNVSSRPQQPLTPETPSSIGTPRTIYSSAASETVQQAQDGNGSQTSEAARDAEPSETVEDITALNTINAHNTATTPKQ</sequence>
<dbReference type="RefSeq" id="XP_062772363.1">
    <property type="nucleotide sequence ID" value="XM_062916312.1"/>
</dbReference>
<organism evidence="2 3">
    <name type="scientific">Colletotrichum destructivum</name>
    <dbReference type="NCBI Taxonomy" id="34406"/>
    <lineage>
        <taxon>Eukaryota</taxon>
        <taxon>Fungi</taxon>
        <taxon>Dikarya</taxon>
        <taxon>Ascomycota</taxon>
        <taxon>Pezizomycotina</taxon>
        <taxon>Sordariomycetes</taxon>
        <taxon>Hypocreomycetidae</taxon>
        <taxon>Glomerellales</taxon>
        <taxon>Glomerellaceae</taxon>
        <taxon>Colletotrichum</taxon>
        <taxon>Colletotrichum destructivum species complex</taxon>
    </lineage>
</organism>
<dbReference type="KEGG" id="cdet:87936656"/>
<feature type="compositionally biased region" description="Polar residues" evidence="1">
    <location>
        <begin position="415"/>
        <end position="464"/>
    </location>
</feature>
<evidence type="ECO:0000313" key="3">
    <source>
        <dbReference type="Proteomes" id="UP001322277"/>
    </source>
</evidence>
<feature type="compositionally biased region" description="Low complexity" evidence="1">
    <location>
        <begin position="313"/>
        <end position="329"/>
    </location>
</feature>
<feature type="compositionally biased region" description="Polar residues" evidence="1">
    <location>
        <begin position="154"/>
        <end position="163"/>
    </location>
</feature>
<feature type="compositionally biased region" description="Polar residues" evidence="1">
    <location>
        <begin position="34"/>
        <end position="45"/>
    </location>
</feature>